<reference evidence="1 2" key="1">
    <citation type="journal article" date="2018" name="Genomics">
        <title>Molecular footprints of inshore aquatic adaptation in Indo-Pacific humpback dolphin (Sousa chinensis).</title>
        <authorList>
            <person name="Ming Y."/>
            <person name="Jian J."/>
            <person name="Yu F."/>
            <person name="Yu X."/>
            <person name="Wang J."/>
            <person name="Liu W."/>
        </authorList>
    </citation>
    <scope>NUCLEOTIDE SEQUENCE [LARGE SCALE GENOMIC DNA]</scope>
    <source>
        <strain evidence="1">MY-2018</strain>
        <tissue evidence="1">Skin</tissue>
    </source>
</reference>
<sequence length="39" mass="4227">GSWDAGRLQSPLFPGRLSQKSLAARREGCSWPLPSSPTE</sequence>
<comment type="caution">
    <text evidence="1">The sequence shown here is derived from an EMBL/GenBank/DDBJ whole genome shotgun (WGS) entry which is preliminary data.</text>
</comment>
<protein>
    <submittedName>
        <fullName evidence="1">Uncharacterized protein</fullName>
    </submittedName>
</protein>
<proteinExistence type="predicted"/>
<dbReference type="EMBL" id="QWLN02000098">
    <property type="protein sequence ID" value="TEA42485.1"/>
    <property type="molecule type" value="Genomic_DNA"/>
</dbReference>
<keyword evidence="2" id="KW-1185">Reference proteome</keyword>
<feature type="non-terminal residue" evidence="1">
    <location>
        <position position="1"/>
    </location>
</feature>
<feature type="non-terminal residue" evidence="1">
    <location>
        <position position="39"/>
    </location>
</feature>
<evidence type="ECO:0000313" key="2">
    <source>
        <dbReference type="Proteomes" id="UP000295264"/>
    </source>
</evidence>
<name>A0A484H337_SOUCH</name>
<gene>
    <name evidence="1" type="ORF">DBR06_SOUSAS31910021</name>
</gene>
<organism evidence="1 2">
    <name type="scientific">Sousa chinensis</name>
    <name type="common">Indo-pacific humpbacked dolphin</name>
    <name type="synonym">Steno chinensis</name>
    <dbReference type="NCBI Taxonomy" id="103600"/>
    <lineage>
        <taxon>Eukaryota</taxon>
        <taxon>Metazoa</taxon>
        <taxon>Chordata</taxon>
        <taxon>Craniata</taxon>
        <taxon>Vertebrata</taxon>
        <taxon>Euteleostomi</taxon>
        <taxon>Mammalia</taxon>
        <taxon>Eutheria</taxon>
        <taxon>Laurasiatheria</taxon>
        <taxon>Artiodactyla</taxon>
        <taxon>Whippomorpha</taxon>
        <taxon>Cetacea</taxon>
        <taxon>Odontoceti</taxon>
        <taxon>Delphinidae</taxon>
        <taxon>Sousa</taxon>
    </lineage>
</organism>
<dbReference type="AlphaFoldDB" id="A0A484H337"/>
<dbReference type="Proteomes" id="UP000295264">
    <property type="component" value="Unassembled WGS sequence"/>
</dbReference>
<accession>A0A484H337</accession>
<evidence type="ECO:0000313" key="1">
    <source>
        <dbReference type="EMBL" id="TEA42485.1"/>
    </source>
</evidence>